<reference evidence="3" key="1">
    <citation type="submission" date="2020-12" db="EMBL/GenBank/DDBJ databases">
        <title>Bacterial taxonomy.</title>
        <authorList>
            <person name="Pan X."/>
        </authorList>
    </citation>
    <scope>NUCLEOTIDE SEQUENCE</scope>
    <source>
        <strain evidence="3">M0105</strain>
    </source>
</reference>
<name>A0A8J7M3Z3_9RHOB</name>
<dbReference type="AlphaFoldDB" id="A0A8J7M3Z3"/>
<evidence type="ECO:0000256" key="2">
    <source>
        <dbReference type="ARBA" id="ARBA00022679"/>
    </source>
</evidence>
<dbReference type="PANTHER" id="PTHR23416:SF23">
    <property type="entry name" value="ACETYLTRANSFERASE C18B11.09C-RELATED"/>
    <property type="match status" value="1"/>
</dbReference>
<proteinExistence type="inferred from homology"/>
<dbReference type="Gene3D" id="2.160.10.10">
    <property type="entry name" value="Hexapeptide repeat proteins"/>
    <property type="match status" value="1"/>
</dbReference>
<evidence type="ECO:0000313" key="3">
    <source>
        <dbReference type="EMBL" id="MBK0397900.1"/>
    </source>
</evidence>
<dbReference type="EMBL" id="JAEHHL010000001">
    <property type="protein sequence ID" value="MBK0397900.1"/>
    <property type="molecule type" value="Genomic_DNA"/>
</dbReference>
<keyword evidence="2" id="KW-0808">Transferase</keyword>
<dbReference type="PANTHER" id="PTHR23416">
    <property type="entry name" value="SIALIC ACID SYNTHASE-RELATED"/>
    <property type="match status" value="1"/>
</dbReference>
<dbReference type="Proteomes" id="UP000655420">
    <property type="component" value="Unassembled WGS sequence"/>
</dbReference>
<keyword evidence="4" id="KW-1185">Reference proteome</keyword>
<evidence type="ECO:0000313" key="4">
    <source>
        <dbReference type="Proteomes" id="UP000655420"/>
    </source>
</evidence>
<accession>A0A8J7M3Z3</accession>
<evidence type="ECO:0000256" key="1">
    <source>
        <dbReference type="ARBA" id="ARBA00007274"/>
    </source>
</evidence>
<comment type="caution">
    <text evidence="3">The sequence shown here is derived from an EMBL/GenBank/DDBJ whole genome shotgun (WGS) entry which is preliminary data.</text>
</comment>
<dbReference type="RefSeq" id="WP_200606191.1">
    <property type="nucleotide sequence ID" value="NZ_JAEHHL010000001.1"/>
</dbReference>
<protein>
    <submittedName>
        <fullName evidence="3">Putative colanic acid biosynthesis acetyltransferase</fullName>
    </submittedName>
</protein>
<dbReference type="InterPro" id="IPR051159">
    <property type="entry name" value="Hexapeptide_acetyltransf"/>
</dbReference>
<organism evidence="3 4">
    <name type="scientific">Thermohalobaculum xanthum</name>
    <dbReference type="NCBI Taxonomy" id="2753746"/>
    <lineage>
        <taxon>Bacteria</taxon>
        <taxon>Pseudomonadati</taxon>
        <taxon>Pseudomonadota</taxon>
        <taxon>Alphaproteobacteria</taxon>
        <taxon>Rhodobacterales</taxon>
        <taxon>Paracoccaceae</taxon>
        <taxon>Thermohalobaculum</taxon>
    </lineage>
</organism>
<gene>
    <name evidence="3" type="ORF">H0I76_01750</name>
</gene>
<dbReference type="InterPro" id="IPR011004">
    <property type="entry name" value="Trimer_LpxA-like_sf"/>
</dbReference>
<sequence>MSDKGLSFRPIANLELDRFERPEIPGAPGFARRAAWYLVNAMFFQGAVLGLVPGGLKCALLRGFGARVGRGITIKPRVSIKSPWFLEIGDHSWIGECAWIDNHTAVRIGSNVCISQGVYIFTGNHDWSDPKFAFFCKPVEIGDGVWVTAFQRIPPGTVVPPNVAVLTAATTTSNEP</sequence>
<comment type="similarity">
    <text evidence="1">Belongs to the transferase hexapeptide repeat family.</text>
</comment>
<dbReference type="SUPFAM" id="SSF51161">
    <property type="entry name" value="Trimeric LpxA-like enzymes"/>
    <property type="match status" value="1"/>
</dbReference>
<dbReference type="GO" id="GO:0008374">
    <property type="term" value="F:O-acyltransferase activity"/>
    <property type="evidence" value="ECO:0007669"/>
    <property type="project" value="TreeGrafter"/>
</dbReference>
<dbReference type="GO" id="GO:0005829">
    <property type="term" value="C:cytosol"/>
    <property type="evidence" value="ECO:0007669"/>
    <property type="project" value="TreeGrafter"/>
</dbReference>